<dbReference type="AlphaFoldDB" id="A0A854BKX7"/>
<evidence type="ECO:0000313" key="2">
    <source>
        <dbReference type="Proteomes" id="UP000185794"/>
    </source>
</evidence>
<sequence>MNSFVNNVCVIFITLFTRCHLYRNRHINTARAIAMGAIFKELLWSTPLLKKGVFRIRSV</sequence>
<protein>
    <submittedName>
        <fullName evidence="1">Uncharacterized protein</fullName>
    </submittedName>
</protein>
<name>A0A854BKX7_ECOLX</name>
<proteinExistence type="predicted"/>
<accession>A0A854BKX7</accession>
<comment type="caution">
    <text evidence="1">The sequence shown here is derived from an EMBL/GenBank/DDBJ whole genome shotgun (WGS) entry which is preliminary data.</text>
</comment>
<evidence type="ECO:0000313" key="1">
    <source>
        <dbReference type="EMBL" id="OKV10635.1"/>
    </source>
</evidence>
<dbReference type="EMBL" id="LRKC01000122">
    <property type="protein sequence ID" value="OKV10635.1"/>
    <property type="molecule type" value="Genomic_DNA"/>
</dbReference>
<organism evidence="1 2">
    <name type="scientific">Escherichia coli</name>
    <dbReference type="NCBI Taxonomy" id="562"/>
    <lineage>
        <taxon>Bacteria</taxon>
        <taxon>Pseudomonadati</taxon>
        <taxon>Pseudomonadota</taxon>
        <taxon>Gammaproteobacteria</taxon>
        <taxon>Enterobacterales</taxon>
        <taxon>Enterobacteriaceae</taxon>
        <taxon>Escherichia</taxon>
    </lineage>
</organism>
<reference evidence="1 2" key="1">
    <citation type="journal article" date="2017" name="Front. Cell. Infect. Microbiol.">
        <title>Chaperone-usher pili loci of human colonization factor-negative enterotoxigenic Escherichia coli.</title>
        <authorList>
            <person name="Del Canto F."/>
            <person name="Vidal R."/>
            <person name="Stine O.C."/>
            <person name="Pop M."/>
        </authorList>
    </citation>
    <scope>NUCLEOTIDE SEQUENCE [LARGE SCALE GENOMIC DNA]</scope>
    <source>
        <strain evidence="1 2">700324</strain>
    </source>
</reference>
<dbReference type="Proteomes" id="UP000185794">
    <property type="component" value="Unassembled WGS sequence"/>
</dbReference>
<gene>
    <name evidence="1" type="ORF">AWP47_14695</name>
</gene>